<evidence type="ECO:0000256" key="1">
    <source>
        <dbReference type="SAM" id="MobiDB-lite"/>
    </source>
</evidence>
<dbReference type="EnsemblMetazoa" id="GPAI015311-RA">
    <property type="protein sequence ID" value="GPAI015311-PA"/>
    <property type="gene ID" value="GPAI015311"/>
</dbReference>
<dbReference type="AlphaFoldDB" id="A0A1A9ZI46"/>
<proteinExistence type="predicted"/>
<accession>A0A1A9ZI46</accession>
<keyword evidence="3" id="KW-1185">Reference proteome</keyword>
<evidence type="ECO:0000313" key="3">
    <source>
        <dbReference type="Proteomes" id="UP000092445"/>
    </source>
</evidence>
<dbReference type="VEuPathDB" id="VectorBase:GPAI015311"/>
<protein>
    <submittedName>
        <fullName evidence="2">Uncharacterized protein</fullName>
    </submittedName>
</protein>
<evidence type="ECO:0000313" key="2">
    <source>
        <dbReference type="EnsemblMetazoa" id="GPAI015311-PA"/>
    </source>
</evidence>
<sequence>MAIPGVEQNKPMSALKSKLREQQDLEKDKTHTKVDTVNITLNRKATDQLDMLDQPRQSASNMSSIMAIDSELRVFGSLSVISRTPLLSETSTNFCKTGPPVKQVFINKLHKHINNALQHYYTNI</sequence>
<reference evidence="2" key="2">
    <citation type="submission" date="2020-05" db="UniProtKB">
        <authorList>
            <consortium name="EnsemblMetazoa"/>
        </authorList>
    </citation>
    <scope>IDENTIFICATION</scope>
    <source>
        <strain evidence="2">IAEA</strain>
    </source>
</reference>
<organism evidence="2 3">
    <name type="scientific">Glossina pallidipes</name>
    <name type="common">Tsetse fly</name>
    <dbReference type="NCBI Taxonomy" id="7398"/>
    <lineage>
        <taxon>Eukaryota</taxon>
        <taxon>Metazoa</taxon>
        <taxon>Ecdysozoa</taxon>
        <taxon>Arthropoda</taxon>
        <taxon>Hexapoda</taxon>
        <taxon>Insecta</taxon>
        <taxon>Pterygota</taxon>
        <taxon>Neoptera</taxon>
        <taxon>Endopterygota</taxon>
        <taxon>Diptera</taxon>
        <taxon>Brachycera</taxon>
        <taxon>Muscomorpha</taxon>
        <taxon>Hippoboscoidea</taxon>
        <taxon>Glossinidae</taxon>
        <taxon>Glossina</taxon>
    </lineage>
</organism>
<feature type="region of interest" description="Disordered" evidence="1">
    <location>
        <begin position="1"/>
        <end position="30"/>
    </location>
</feature>
<feature type="compositionally biased region" description="Basic and acidic residues" evidence="1">
    <location>
        <begin position="18"/>
        <end position="30"/>
    </location>
</feature>
<name>A0A1A9ZI46_GLOPL</name>
<reference evidence="3" key="1">
    <citation type="submission" date="2014-03" db="EMBL/GenBank/DDBJ databases">
        <authorList>
            <person name="Aksoy S."/>
            <person name="Warren W."/>
            <person name="Wilson R.K."/>
        </authorList>
    </citation>
    <scope>NUCLEOTIDE SEQUENCE [LARGE SCALE GENOMIC DNA]</scope>
    <source>
        <strain evidence="3">IAEA</strain>
    </source>
</reference>
<dbReference type="Proteomes" id="UP000092445">
    <property type="component" value="Unassembled WGS sequence"/>
</dbReference>